<dbReference type="PANTHER" id="PTHR13808:SF34">
    <property type="entry name" value="CREB-BINDING PROTEIN"/>
    <property type="match status" value="1"/>
</dbReference>
<evidence type="ECO:0000259" key="8">
    <source>
        <dbReference type="PROSITE" id="PS50952"/>
    </source>
</evidence>
<evidence type="ECO:0000256" key="3">
    <source>
        <dbReference type="ARBA" id="ARBA00022679"/>
    </source>
</evidence>
<dbReference type="GO" id="GO:0005654">
    <property type="term" value="C:nucleoplasm"/>
    <property type="evidence" value="ECO:0007669"/>
    <property type="project" value="UniProtKB-ARBA"/>
</dbReference>
<dbReference type="InterPro" id="IPR036529">
    <property type="entry name" value="KIX_dom_sf"/>
</dbReference>
<evidence type="ECO:0000313" key="10">
    <source>
        <dbReference type="Proteomes" id="UP000527355"/>
    </source>
</evidence>
<dbReference type="GO" id="GO:0004402">
    <property type="term" value="F:histone acetyltransferase activity"/>
    <property type="evidence" value="ECO:0007669"/>
    <property type="project" value="InterPro"/>
</dbReference>
<dbReference type="GO" id="GO:0045944">
    <property type="term" value="P:positive regulation of transcription by RNA polymerase II"/>
    <property type="evidence" value="ECO:0007669"/>
    <property type="project" value="TreeGrafter"/>
</dbReference>
<evidence type="ECO:0000256" key="7">
    <source>
        <dbReference type="SAM" id="MobiDB-lite"/>
    </source>
</evidence>
<dbReference type="GO" id="GO:0005667">
    <property type="term" value="C:transcription regulator complex"/>
    <property type="evidence" value="ECO:0007669"/>
    <property type="project" value="TreeGrafter"/>
</dbReference>
<reference evidence="9 10" key="1">
    <citation type="journal article" date="2020" name="Nature">
        <title>Six reference-quality genomes reveal evolution of bat adaptations.</title>
        <authorList>
            <person name="Jebb D."/>
            <person name="Huang Z."/>
            <person name="Pippel M."/>
            <person name="Hughes G.M."/>
            <person name="Lavrichenko K."/>
            <person name="Devanna P."/>
            <person name="Winkler S."/>
            <person name="Jermiin L.S."/>
            <person name="Skirmuntt E.C."/>
            <person name="Katzourakis A."/>
            <person name="Burkitt-Gray L."/>
            <person name="Ray D.A."/>
            <person name="Sullivan K.A.M."/>
            <person name="Roscito J.G."/>
            <person name="Kirilenko B.M."/>
            <person name="Davalos L.M."/>
            <person name="Corthals A.P."/>
            <person name="Power M.L."/>
            <person name="Jones G."/>
            <person name="Ransome R.D."/>
            <person name="Dechmann D.K.N."/>
            <person name="Locatelli A.G."/>
            <person name="Puechmaille S.J."/>
            <person name="Fedrigo O."/>
            <person name="Jarvis E.D."/>
            <person name="Hiller M."/>
            <person name="Vernes S.C."/>
            <person name="Myers E.W."/>
            <person name="Teeling E.C."/>
        </authorList>
    </citation>
    <scope>NUCLEOTIDE SEQUENCE [LARGE SCALE GENOMIC DNA]</scope>
    <source>
        <strain evidence="9">MMyoMyo1</strain>
        <tissue evidence="9">Flight muscle</tissue>
    </source>
</reference>
<accession>A0A7J7V3R1</accession>
<dbReference type="GO" id="GO:0003713">
    <property type="term" value="F:transcription coactivator activity"/>
    <property type="evidence" value="ECO:0007669"/>
    <property type="project" value="TreeGrafter"/>
</dbReference>
<evidence type="ECO:0000313" key="9">
    <source>
        <dbReference type="EMBL" id="KAF6319688.1"/>
    </source>
</evidence>
<sequence length="135" mass="15186">MNGSNSGNIGTLSTMPAAAPTSSTGVREGWHEHVTQDLRSHLVHELVQAIFPTPDPAALEDPRMKNLVDYAKRVEGDMYESANSWAEYYRLLSERIDMIQKEQEERRRLRLGILGNQPAYQPPGRSLPGYQGHNL</sequence>
<protein>
    <recommendedName>
        <fullName evidence="2">histone acetyltransferase</fullName>
        <ecNumber evidence="2">2.3.1.48</ecNumber>
    </recommendedName>
</protein>
<evidence type="ECO:0000256" key="6">
    <source>
        <dbReference type="ARBA" id="ARBA00023242"/>
    </source>
</evidence>
<dbReference type="PROSITE" id="PS50952">
    <property type="entry name" value="KIX"/>
    <property type="match status" value="1"/>
</dbReference>
<dbReference type="Proteomes" id="UP000527355">
    <property type="component" value="Unassembled WGS sequence"/>
</dbReference>
<proteinExistence type="predicted"/>
<feature type="region of interest" description="Disordered" evidence="7">
    <location>
        <begin position="1"/>
        <end position="25"/>
    </location>
</feature>
<keyword evidence="3" id="KW-0808">Transferase</keyword>
<dbReference type="EMBL" id="JABWUV010000011">
    <property type="protein sequence ID" value="KAF6319688.1"/>
    <property type="molecule type" value="Genomic_DNA"/>
</dbReference>
<organism evidence="9 10">
    <name type="scientific">Myotis myotis</name>
    <name type="common">Greater mouse-eared bat</name>
    <name type="synonym">Vespertilio myotis</name>
    <dbReference type="NCBI Taxonomy" id="51298"/>
    <lineage>
        <taxon>Eukaryota</taxon>
        <taxon>Metazoa</taxon>
        <taxon>Chordata</taxon>
        <taxon>Craniata</taxon>
        <taxon>Vertebrata</taxon>
        <taxon>Euteleostomi</taxon>
        <taxon>Mammalia</taxon>
        <taxon>Eutheria</taxon>
        <taxon>Laurasiatheria</taxon>
        <taxon>Chiroptera</taxon>
        <taxon>Yangochiroptera</taxon>
        <taxon>Vespertilionidae</taxon>
        <taxon>Myotis</taxon>
    </lineage>
</organism>
<gene>
    <name evidence="9" type="ORF">mMyoMyo1_008427</name>
</gene>
<dbReference type="Gene3D" id="1.10.246.20">
    <property type="entry name" value="Coactivator CBP, KIX domain"/>
    <property type="match status" value="1"/>
</dbReference>
<name>A0A7J7V3R1_MYOMY</name>
<evidence type="ECO:0000256" key="1">
    <source>
        <dbReference type="ARBA" id="ARBA00004123"/>
    </source>
</evidence>
<feature type="region of interest" description="Disordered" evidence="7">
    <location>
        <begin position="115"/>
        <end position="135"/>
    </location>
</feature>
<dbReference type="Pfam" id="PF02172">
    <property type="entry name" value="KIX"/>
    <property type="match status" value="1"/>
</dbReference>
<dbReference type="VEuPathDB" id="HostDB:LOC118656434"/>
<keyword evidence="5" id="KW-0804">Transcription</keyword>
<dbReference type="InterPro" id="IPR013178">
    <property type="entry name" value="Histone_AcTrfase_Rtt109/CBP"/>
</dbReference>
<comment type="subcellular location">
    <subcellularLocation>
        <location evidence="1">Nucleus</location>
    </subcellularLocation>
</comment>
<dbReference type="GO" id="GO:0031490">
    <property type="term" value="F:chromatin DNA binding"/>
    <property type="evidence" value="ECO:0007669"/>
    <property type="project" value="TreeGrafter"/>
</dbReference>
<dbReference type="GO" id="GO:0000123">
    <property type="term" value="C:histone acetyltransferase complex"/>
    <property type="evidence" value="ECO:0007669"/>
    <property type="project" value="TreeGrafter"/>
</dbReference>
<dbReference type="InterPro" id="IPR003101">
    <property type="entry name" value="KIX_dom"/>
</dbReference>
<evidence type="ECO:0000256" key="2">
    <source>
        <dbReference type="ARBA" id="ARBA00013184"/>
    </source>
</evidence>
<dbReference type="EC" id="2.3.1.48" evidence="2"/>
<comment type="caution">
    <text evidence="9">The sequence shown here is derived from an EMBL/GenBank/DDBJ whole genome shotgun (WGS) entry which is preliminary data.</text>
</comment>
<dbReference type="PANTHER" id="PTHR13808">
    <property type="entry name" value="CBP/P300-RELATED"/>
    <property type="match status" value="1"/>
</dbReference>
<dbReference type="SUPFAM" id="SSF47040">
    <property type="entry name" value="Kix domain of CBP (creb binding protein)"/>
    <property type="match status" value="1"/>
</dbReference>
<feature type="domain" description="KIX" evidence="8">
    <location>
        <begin position="25"/>
        <end position="104"/>
    </location>
</feature>
<evidence type="ECO:0000256" key="4">
    <source>
        <dbReference type="ARBA" id="ARBA00023015"/>
    </source>
</evidence>
<keyword evidence="6" id="KW-0539">Nucleus</keyword>
<keyword evidence="10" id="KW-1185">Reference proteome</keyword>
<dbReference type="AlphaFoldDB" id="A0A7J7V3R1"/>
<keyword evidence="4" id="KW-0805">Transcription regulation</keyword>
<evidence type="ECO:0000256" key="5">
    <source>
        <dbReference type="ARBA" id="ARBA00023163"/>
    </source>
</evidence>